<dbReference type="STRING" id="356660.SAMN05444336_10561"/>
<keyword evidence="3" id="KW-1185">Reference proteome</keyword>
<sequence length="626" mass="66879">MIAAPSAVPSAMSSAVSSTEEPLRRRAVVAADISESMRFFEADADDAVRRWTGFMDWLVDRLGPAHDAEFVKSRGDGFLVATPTEAQAVDLAIGALEMAAAMQGEAGMPLRLRIGVAAGPLRRTRHDVYGHAANLAARLSDLARPGEIVMADDVRRALPPDLEARAEDRGPCFVRNVADPVRAHAIDIGAPPSPLPPLMTDETLKPKVAVAPFRPDEGGRPGMTGEALADAVIVEMSRSAHLRCVSRLSTSRLAARSGPGGGFGGGAGGALLSPSASPAPFAGEDPGFAARNHLHADYLLSGRFRRDGARLVVTAELSETAFGDVLWSERLEGDTAEVMAGGRELAFEIASRAVAAALRIELDRYRAPYLPGQQSYTLLLAGVSQLHSLSREHFQEAERPLAALVERATRQPTPRAWLAKWHIMRILQGWSPDESRDAAMAFSLVDQALDSDPDCALALCMRGLADTVLRQRPDLGRDYYDAAQKANPSEPMAWLLSGAQRSFTDDGAGAVHDAGQAISLSPVDPHRYLFQAIAAGAALTAGDDAQALAYANASLRANSQHISTLRVKAVAEWRLDREDDARRSIARLLELSPGATVSRYLASAPNTEFRIGREVARILGQAGLPA</sequence>
<evidence type="ECO:0000313" key="3">
    <source>
        <dbReference type="Proteomes" id="UP000199118"/>
    </source>
</evidence>
<proteinExistence type="predicted"/>
<dbReference type="PANTHER" id="PTHR43081:SF19">
    <property type="entry name" value="PH-SENSITIVE ADENYLATE CYCLASE RV1264"/>
    <property type="match status" value="1"/>
</dbReference>
<dbReference type="CDD" id="cd07302">
    <property type="entry name" value="CHD"/>
    <property type="match status" value="1"/>
</dbReference>
<protein>
    <submittedName>
        <fullName evidence="2">Adenylate cyclase, class 3</fullName>
    </submittedName>
</protein>
<gene>
    <name evidence="2" type="ORF">SAMN05444336_10561</name>
</gene>
<dbReference type="GO" id="GO:0004016">
    <property type="term" value="F:adenylate cyclase activity"/>
    <property type="evidence" value="ECO:0007669"/>
    <property type="project" value="UniProtKB-ARBA"/>
</dbReference>
<dbReference type="PANTHER" id="PTHR43081">
    <property type="entry name" value="ADENYLATE CYCLASE, TERMINAL-DIFFERENTIATION SPECIFIC-RELATED"/>
    <property type="match status" value="1"/>
</dbReference>
<dbReference type="PROSITE" id="PS50125">
    <property type="entry name" value="GUANYLATE_CYCLASE_2"/>
    <property type="match status" value="1"/>
</dbReference>
<dbReference type="SUPFAM" id="SSF55073">
    <property type="entry name" value="Nucleotide cyclase"/>
    <property type="match status" value="1"/>
</dbReference>
<dbReference type="Proteomes" id="UP000199118">
    <property type="component" value="Unassembled WGS sequence"/>
</dbReference>
<dbReference type="InterPro" id="IPR029787">
    <property type="entry name" value="Nucleotide_cyclase"/>
</dbReference>
<accession>A0A1H3BMN0</accession>
<dbReference type="Pfam" id="PF00211">
    <property type="entry name" value="Guanylate_cyc"/>
    <property type="match status" value="1"/>
</dbReference>
<dbReference type="SUPFAM" id="SSF48452">
    <property type="entry name" value="TPR-like"/>
    <property type="match status" value="1"/>
</dbReference>
<feature type="domain" description="Guanylate cyclase" evidence="1">
    <location>
        <begin position="27"/>
        <end position="140"/>
    </location>
</feature>
<dbReference type="GO" id="GO:0035556">
    <property type="term" value="P:intracellular signal transduction"/>
    <property type="evidence" value="ECO:0007669"/>
    <property type="project" value="InterPro"/>
</dbReference>
<dbReference type="OrthoDB" id="9807521at2"/>
<dbReference type="AlphaFoldDB" id="A0A1H3BMN0"/>
<dbReference type="EMBL" id="FNMZ01000005">
    <property type="protein sequence ID" value="SDX42359.1"/>
    <property type="molecule type" value="Genomic_DNA"/>
</dbReference>
<dbReference type="GO" id="GO:0006171">
    <property type="term" value="P:cAMP biosynthetic process"/>
    <property type="evidence" value="ECO:0007669"/>
    <property type="project" value="TreeGrafter"/>
</dbReference>
<dbReference type="InterPro" id="IPR050697">
    <property type="entry name" value="Adenylyl/Guanylyl_Cyclase_3/4"/>
</dbReference>
<dbReference type="Gene3D" id="1.25.40.10">
    <property type="entry name" value="Tetratricopeptide repeat domain"/>
    <property type="match status" value="1"/>
</dbReference>
<reference evidence="2 3" key="1">
    <citation type="submission" date="2016-10" db="EMBL/GenBank/DDBJ databases">
        <authorList>
            <person name="de Groot N.N."/>
        </authorList>
    </citation>
    <scope>NUCLEOTIDE SEQUENCE [LARGE SCALE GENOMIC DNA]</scope>
    <source>
        <strain evidence="2 3">DSM 17890</strain>
    </source>
</reference>
<dbReference type="InterPro" id="IPR011990">
    <property type="entry name" value="TPR-like_helical_dom_sf"/>
</dbReference>
<dbReference type="Gene3D" id="3.30.70.1230">
    <property type="entry name" value="Nucleotide cyclase"/>
    <property type="match status" value="1"/>
</dbReference>
<dbReference type="RefSeq" id="WP_092683040.1">
    <property type="nucleotide sequence ID" value="NZ_FNMZ01000005.1"/>
</dbReference>
<organism evidence="2 3">
    <name type="scientific">Albimonas donghaensis</name>
    <dbReference type="NCBI Taxonomy" id="356660"/>
    <lineage>
        <taxon>Bacteria</taxon>
        <taxon>Pseudomonadati</taxon>
        <taxon>Pseudomonadota</taxon>
        <taxon>Alphaproteobacteria</taxon>
        <taxon>Rhodobacterales</taxon>
        <taxon>Paracoccaceae</taxon>
        <taxon>Albimonas</taxon>
    </lineage>
</organism>
<dbReference type="InterPro" id="IPR001054">
    <property type="entry name" value="A/G_cyclase"/>
</dbReference>
<name>A0A1H3BMN0_9RHOB</name>
<evidence type="ECO:0000259" key="1">
    <source>
        <dbReference type="PROSITE" id="PS50125"/>
    </source>
</evidence>
<evidence type="ECO:0000313" key="2">
    <source>
        <dbReference type="EMBL" id="SDX42359.1"/>
    </source>
</evidence>